<evidence type="ECO:0000313" key="4">
    <source>
        <dbReference type="Proteomes" id="UP001595783"/>
    </source>
</evidence>
<gene>
    <name evidence="3" type="ORF">ACFOPX_08460</name>
</gene>
<accession>A0ABV7ZN21</accession>
<keyword evidence="4" id="KW-1185">Reference proteome</keyword>
<reference evidence="4" key="1">
    <citation type="journal article" date="2019" name="Int. J. Syst. Evol. Microbiol.">
        <title>The Global Catalogue of Microorganisms (GCM) 10K type strain sequencing project: providing services to taxonomists for standard genome sequencing and annotation.</title>
        <authorList>
            <consortium name="The Broad Institute Genomics Platform"/>
            <consortium name="The Broad Institute Genome Sequencing Center for Infectious Disease"/>
            <person name="Wu L."/>
            <person name="Ma J."/>
        </authorList>
    </citation>
    <scope>NUCLEOTIDE SEQUENCE [LARGE SCALE GENOMIC DNA]</scope>
    <source>
        <strain evidence="4">CCUG 53816</strain>
    </source>
</reference>
<evidence type="ECO:0000256" key="1">
    <source>
        <dbReference type="SAM" id="Coils"/>
    </source>
</evidence>
<dbReference type="Proteomes" id="UP001595783">
    <property type="component" value="Unassembled WGS sequence"/>
</dbReference>
<comment type="caution">
    <text evidence="3">The sequence shown here is derived from an EMBL/GenBank/DDBJ whole genome shotgun (WGS) entry which is preliminary data.</text>
</comment>
<feature type="compositionally biased region" description="Polar residues" evidence="2">
    <location>
        <begin position="1"/>
        <end position="21"/>
    </location>
</feature>
<organism evidence="3 4">
    <name type="scientific">Helicobacter baculiformis</name>
    <dbReference type="NCBI Taxonomy" id="427351"/>
    <lineage>
        <taxon>Bacteria</taxon>
        <taxon>Pseudomonadati</taxon>
        <taxon>Campylobacterota</taxon>
        <taxon>Epsilonproteobacteria</taxon>
        <taxon>Campylobacterales</taxon>
        <taxon>Helicobacteraceae</taxon>
        <taxon>Helicobacter</taxon>
    </lineage>
</organism>
<dbReference type="EMBL" id="JBHRZO010000074">
    <property type="protein sequence ID" value="MFC3848535.1"/>
    <property type="molecule type" value="Genomic_DNA"/>
</dbReference>
<evidence type="ECO:0000256" key="2">
    <source>
        <dbReference type="SAM" id="MobiDB-lite"/>
    </source>
</evidence>
<evidence type="ECO:0000313" key="3">
    <source>
        <dbReference type="EMBL" id="MFC3848535.1"/>
    </source>
</evidence>
<keyword evidence="1" id="KW-0175">Coiled coil</keyword>
<feature type="region of interest" description="Disordered" evidence="2">
    <location>
        <begin position="1"/>
        <end position="29"/>
    </location>
</feature>
<proteinExistence type="predicted"/>
<name>A0ABV7ZN21_9HELI</name>
<protein>
    <submittedName>
        <fullName evidence="3">Uncharacterized protein</fullName>
    </submittedName>
</protein>
<feature type="coiled-coil region" evidence="1">
    <location>
        <begin position="39"/>
        <end position="66"/>
    </location>
</feature>
<sequence>MQPTENTENTLVSASTTSANPRKSKPVREMNTRELAGLIEKTNKKINKLLTQRNDLQKKIQASLDKIDKELTKLEAIQIEASNALANSTKKCQQERQKRLS</sequence>
<dbReference type="RefSeq" id="WP_104752326.1">
    <property type="nucleotide sequence ID" value="NZ_FZMF01000021.1"/>
</dbReference>